<dbReference type="Pfam" id="PF03061">
    <property type="entry name" value="4HBT"/>
    <property type="match status" value="1"/>
</dbReference>
<evidence type="ECO:0000259" key="3">
    <source>
        <dbReference type="Pfam" id="PF03061"/>
    </source>
</evidence>
<comment type="caution">
    <text evidence="4">The sequence shown here is derived from an EMBL/GenBank/DDBJ whole genome shotgun (WGS) entry which is preliminary data.</text>
</comment>
<comment type="similarity">
    <text evidence="1">Belongs to the thioesterase PaaI family.</text>
</comment>
<keyword evidence="5" id="KW-1185">Reference proteome</keyword>
<dbReference type="NCBIfam" id="TIGR00369">
    <property type="entry name" value="unchar_dom_1"/>
    <property type="match status" value="1"/>
</dbReference>
<name>A0A8J3DRZ3_9HYPH</name>
<dbReference type="AlphaFoldDB" id="A0A8J3DRZ3"/>
<sequence length="147" mass="15427">MLVDGLSTAPHGLSLLQAIRTGRSARPPVAETFDFAIVELEPGRIVIETTPPATMLNPDGAITGGYPATMLDSACGLALQSSLAAGQSYKTLELKVAFHRGLSVESGPLRTTGETVSHGRRVAFTRGELHDRNGRLCASATSTLLVL</sequence>
<reference evidence="4" key="1">
    <citation type="journal article" date="2014" name="Int. J. Syst. Evol. Microbiol.">
        <title>Complete genome sequence of Corynebacterium casei LMG S-19264T (=DSM 44701T), isolated from a smear-ripened cheese.</title>
        <authorList>
            <consortium name="US DOE Joint Genome Institute (JGI-PGF)"/>
            <person name="Walter F."/>
            <person name="Albersmeier A."/>
            <person name="Kalinowski J."/>
            <person name="Ruckert C."/>
        </authorList>
    </citation>
    <scope>NUCLEOTIDE SEQUENCE</scope>
    <source>
        <strain evidence="4">KCTC 42249</strain>
    </source>
</reference>
<protein>
    <recommendedName>
        <fullName evidence="3">Thioesterase domain-containing protein</fullName>
    </recommendedName>
</protein>
<keyword evidence="2" id="KW-0378">Hydrolase</keyword>
<dbReference type="InterPro" id="IPR006683">
    <property type="entry name" value="Thioestr_dom"/>
</dbReference>
<evidence type="ECO:0000256" key="2">
    <source>
        <dbReference type="ARBA" id="ARBA00022801"/>
    </source>
</evidence>
<evidence type="ECO:0000313" key="5">
    <source>
        <dbReference type="Proteomes" id="UP000630142"/>
    </source>
</evidence>
<accession>A0A8J3DRZ3</accession>
<dbReference type="EMBL" id="BMZQ01000003">
    <property type="protein sequence ID" value="GHD20749.1"/>
    <property type="molecule type" value="Genomic_DNA"/>
</dbReference>
<organism evidence="4 5">
    <name type="scientific">Tianweitania populi</name>
    <dbReference type="NCBI Taxonomy" id="1607949"/>
    <lineage>
        <taxon>Bacteria</taxon>
        <taxon>Pseudomonadati</taxon>
        <taxon>Pseudomonadota</taxon>
        <taxon>Alphaproteobacteria</taxon>
        <taxon>Hyphomicrobiales</taxon>
        <taxon>Phyllobacteriaceae</taxon>
        <taxon>Tianweitania</taxon>
    </lineage>
</organism>
<dbReference type="Gene3D" id="3.10.129.10">
    <property type="entry name" value="Hotdog Thioesterase"/>
    <property type="match status" value="1"/>
</dbReference>
<dbReference type="CDD" id="cd03443">
    <property type="entry name" value="PaaI_thioesterase"/>
    <property type="match status" value="1"/>
</dbReference>
<evidence type="ECO:0000313" key="4">
    <source>
        <dbReference type="EMBL" id="GHD20749.1"/>
    </source>
</evidence>
<dbReference type="SUPFAM" id="SSF54637">
    <property type="entry name" value="Thioesterase/thiol ester dehydrase-isomerase"/>
    <property type="match status" value="1"/>
</dbReference>
<dbReference type="Proteomes" id="UP000630142">
    <property type="component" value="Unassembled WGS sequence"/>
</dbReference>
<dbReference type="PANTHER" id="PTHR21660">
    <property type="entry name" value="THIOESTERASE SUPERFAMILY MEMBER-RELATED"/>
    <property type="match status" value="1"/>
</dbReference>
<dbReference type="GO" id="GO:0047617">
    <property type="term" value="F:fatty acyl-CoA hydrolase activity"/>
    <property type="evidence" value="ECO:0007669"/>
    <property type="project" value="InterPro"/>
</dbReference>
<proteinExistence type="inferred from homology"/>
<dbReference type="RefSeq" id="WP_189506208.1">
    <property type="nucleotide sequence ID" value="NZ_BMZQ01000003.1"/>
</dbReference>
<dbReference type="InterPro" id="IPR003736">
    <property type="entry name" value="PAAI_dom"/>
</dbReference>
<dbReference type="PANTHER" id="PTHR21660:SF1">
    <property type="entry name" value="ACYL-COENZYME A THIOESTERASE 13"/>
    <property type="match status" value="1"/>
</dbReference>
<reference evidence="4" key="2">
    <citation type="submission" date="2020-09" db="EMBL/GenBank/DDBJ databases">
        <authorList>
            <person name="Sun Q."/>
            <person name="Kim S."/>
        </authorList>
    </citation>
    <scope>NUCLEOTIDE SEQUENCE</scope>
    <source>
        <strain evidence="4">KCTC 42249</strain>
    </source>
</reference>
<gene>
    <name evidence="4" type="ORF">GCM10016234_33340</name>
</gene>
<feature type="domain" description="Thioesterase" evidence="3">
    <location>
        <begin position="60"/>
        <end position="138"/>
    </location>
</feature>
<dbReference type="InterPro" id="IPR029069">
    <property type="entry name" value="HotDog_dom_sf"/>
</dbReference>
<evidence type="ECO:0000256" key="1">
    <source>
        <dbReference type="ARBA" id="ARBA00008324"/>
    </source>
</evidence>
<dbReference type="InterPro" id="IPR039298">
    <property type="entry name" value="ACOT13"/>
</dbReference>